<evidence type="ECO:0000256" key="6">
    <source>
        <dbReference type="ARBA" id="ARBA00022692"/>
    </source>
</evidence>
<dbReference type="PANTHER" id="PTHR12428:SF65">
    <property type="entry name" value="CYTOCHROME C OXIDASE ASSEMBLY PROTEIN COX18, MITOCHONDRIAL"/>
    <property type="match status" value="1"/>
</dbReference>
<comment type="function">
    <text evidence="13">Required for the insertion and/or proper folding and/or complex formation of integral membrane proteins into the membrane. Involved in integration of membrane proteins that insert both dependently and independently of the Sec translocase complex, as well as at least some lipoproteins. Aids folding of multispanning membrane proteins.</text>
</comment>
<sequence>MKNFSPRTLLWLVFAGSLLLLWNNWQLQHAPVPTSPMAQVAAANGATGAVSTSVAGAPAADSVQLKGQPLILENDVLRLKLNTEGGVIQFAELMKFKNSSDKSLNVLLLNSDAHSLYVTRSGLANPELNLNHKTMFTASAPETVMKDGQDAVSVTLTAQNNGVTLRKIYTLKRGSYSVDVKHEIDNDSAVAIAPRVYLDIVRDASQIGDSQFYSTYTGPVVYNDEDKFKKVAFEEIAKGKVNYTPKANNGWVGMVQHYFVSSWVIPQNMERDFYTRIEQTAPFAAYSVGEITNLPSIAPAAKGSFDAQLYVGPQDQKTLATVAPGLDLAVDYGWLTIIAKPVHWFMGILHSFIGNWGWTIIALTILMKLAFFPLTAASYKSMAKMKALAPKLKVLQEDYGDDKLKLNQATMELYKSEKVNPAGGCLPMLVQMPIFIALYYVLQAAVEMRGAPWMGWIKDLSAPDPLWILPVIYMVTMFIQTKLNPTPADPMQARMMLMMPLIFGVTFFFFPSGLVLYWVVSNIFSIGQQWYINKHITNKPVKA</sequence>
<feature type="transmembrane region" description="Helical" evidence="13">
    <location>
        <begin position="356"/>
        <end position="376"/>
    </location>
</feature>
<keyword evidence="10 13" id="KW-0143">Chaperone</keyword>
<dbReference type="Gene3D" id="2.70.98.90">
    <property type="match status" value="1"/>
</dbReference>
<feature type="domain" description="Membrane insertase YidC/Oxa/ALB C-terminal" evidence="14">
    <location>
        <begin position="356"/>
        <end position="534"/>
    </location>
</feature>
<evidence type="ECO:0000256" key="4">
    <source>
        <dbReference type="ARBA" id="ARBA00022448"/>
    </source>
</evidence>
<gene>
    <name evidence="13 16" type="primary">yidC</name>
    <name evidence="16" type="ORF">DTO96_100416</name>
</gene>
<dbReference type="GO" id="GO:0032977">
    <property type="term" value="F:membrane insertase activity"/>
    <property type="evidence" value="ECO:0007669"/>
    <property type="project" value="InterPro"/>
</dbReference>
<keyword evidence="17" id="KW-1185">Reference proteome</keyword>
<dbReference type="AlphaFoldDB" id="A0A345D8L8"/>
<dbReference type="Proteomes" id="UP000252182">
    <property type="component" value="Chromosome"/>
</dbReference>
<dbReference type="PRINTS" id="PR01900">
    <property type="entry name" value="YIDCPROTEIN"/>
</dbReference>
<keyword evidence="9 13" id="KW-0472">Membrane</keyword>
<dbReference type="InterPro" id="IPR038221">
    <property type="entry name" value="YidC_periplasmic_sf"/>
</dbReference>
<dbReference type="Pfam" id="PF14849">
    <property type="entry name" value="YidC_periplas"/>
    <property type="match status" value="1"/>
</dbReference>
<dbReference type="GO" id="GO:0051205">
    <property type="term" value="P:protein insertion into membrane"/>
    <property type="evidence" value="ECO:0007669"/>
    <property type="project" value="TreeGrafter"/>
</dbReference>
<dbReference type="InterPro" id="IPR001708">
    <property type="entry name" value="YidC/ALB3/OXA1/COX18"/>
</dbReference>
<evidence type="ECO:0000256" key="13">
    <source>
        <dbReference type="HAMAP-Rule" id="MF_01810"/>
    </source>
</evidence>
<comment type="subcellular location">
    <subcellularLocation>
        <location evidence="1">Cell inner membrane</location>
        <topology evidence="1">Multi-pass membrane protein</topology>
    </subcellularLocation>
    <subcellularLocation>
        <location evidence="13">Cell membrane</location>
        <topology evidence="13">Multi-pass membrane protein</topology>
    </subcellularLocation>
</comment>
<dbReference type="CDD" id="cd19961">
    <property type="entry name" value="EcYidC-like_peri"/>
    <property type="match status" value="1"/>
</dbReference>
<feature type="domain" description="Membrane insertase YidC N-terminal" evidence="15">
    <location>
        <begin position="72"/>
        <end position="344"/>
    </location>
</feature>
<keyword evidence="5 13" id="KW-1003">Cell membrane</keyword>
<dbReference type="CDD" id="cd20070">
    <property type="entry name" value="5TM_YidC_Alb3"/>
    <property type="match status" value="1"/>
</dbReference>
<evidence type="ECO:0000259" key="15">
    <source>
        <dbReference type="Pfam" id="PF14849"/>
    </source>
</evidence>
<protein>
    <recommendedName>
        <fullName evidence="3 13">Membrane protein insertase YidC</fullName>
    </recommendedName>
    <alternativeName>
        <fullName evidence="12 13">Foldase YidC</fullName>
    </alternativeName>
    <alternativeName>
        <fullName evidence="11 13">Membrane integrase YidC</fullName>
    </alternativeName>
    <alternativeName>
        <fullName evidence="13">Membrane protein YidC</fullName>
    </alternativeName>
</protein>
<dbReference type="HAMAP" id="MF_01810">
    <property type="entry name" value="YidC_type1"/>
    <property type="match status" value="1"/>
</dbReference>
<keyword evidence="4 13" id="KW-0813">Transport</keyword>
<evidence type="ECO:0000256" key="9">
    <source>
        <dbReference type="ARBA" id="ARBA00023136"/>
    </source>
</evidence>
<comment type="similarity">
    <text evidence="2 13">Belongs to the OXA1/ALB3/YidC family. Type 1 subfamily.</text>
</comment>
<accession>A0A345D8L8</accession>
<evidence type="ECO:0000313" key="17">
    <source>
        <dbReference type="Proteomes" id="UP000252182"/>
    </source>
</evidence>
<evidence type="ECO:0000256" key="10">
    <source>
        <dbReference type="ARBA" id="ARBA00023186"/>
    </source>
</evidence>
<dbReference type="GO" id="GO:0005886">
    <property type="term" value="C:plasma membrane"/>
    <property type="evidence" value="ECO:0007669"/>
    <property type="project" value="UniProtKB-SubCell"/>
</dbReference>
<dbReference type="InterPro" id="IPR019998">
    <property type="entry name" value="Membr_insert_YidC"/>
</dbReference>
<evidence type="ECO:0000313" key="16">
    <source>
        <dbReference type="EMBL" id="AXF84706.1"/>
    </source>
</evidence>
<dbReference type="NCBIfam" id="NF002352">
    <property type="entry name" value="PRK01318.1-3"/>
    <property type="match status" value="1"/>
</dbReference>
<evidence type="ECO:0000256" key="12">
    <source>
        <dbReference type="ARBA" id="ARBA00033342"/>
    </source>
</evidence>
<dbReference type="Pfam" id="PF02096">
    <property type="entry name" value="60KD_IMP"/>
    <property type="match status" value="1"/>
</dbReference>
<proteinExistence type="inferred from homology"/>
<dbReference type="OrthoDB" id="9780552at2"/>
<evidence type="ECO:0000256" key="7">
    <source>
        <dbReference type="ARBA" id="ARBA00022927"/>
    </source>
</evidence>
<evidence type="ECO:0000256" key="8">
    <source>
        <dbReference type="ARBA" id="ARBA00022989"/>
    </source>
</evidence>
<dbReference type="NCBIfam" id="TIGR03592">
    <property type="entry name" value="yidC_oxa1_cterm"/>
    <property type="match status" value="1"/>
</dbReference>
<dbReference type="EMBL" id="CP031124">
    <property type="protein sequence ID" value="AXF84706.1"/>
    <property type="molecule type" value="Genomic_DNA"/>
</dbReference>
<dbReference type="RefSeq" id="WP_114561976.1">
    <property type="nucleotide sequence ID" value="NZ_CP031124.1"/>
</dbReference>
<reference evidence="17" key="1">
    <citation type="submission" date="2018-07" db="EMBL/GenBank/DDBJ databases">
        <authorList>
            <person name="Kim H."/>
        </authorList>
    </citation>
    <scope>NUCLEOTIDE SEQUENCE [LARGE SCALE GENOMIC DNA]</scope>
    <source>
        <strain evidence="17">F02</strain>
    </source>
</reference>
<dbReference type="InterPro" id="IPR047196">
    <property type="entry name" value="YidC_ALB_C"/>
</dbReference>
<evidence type="ECO:0000256" key="11">
    <source>
        <dbReference type="ARBA" id="ARBA00033245"/>
    </source>
</evidence>
<dbReference type="InterPro" id="IPR028055">
    <property type="entry name" value="YidC/Oxa/ALB_C"/>
</dbReference>
<evidence type="ECO:0000256" key="5">
    <source>
        <dbReference type="ARBA" id="ARBA00022475"/>
    </source>
</evidence>
<keyword evidence="8 13" id="KW-1133">Transmembrane helix</keyword>
<feature type="transmembrane region" description="Helical" evidence="13">
    <location>
        <begin position="495"/>
        <end position="520"/>
    </location>
</feature>
<evidence type="ECO:0000256" key="3">
    <source>
        <dbReference type="ARBA" id="ARBA00015325"/>
    </source>
</evidence>
<dbReference type="PRINTS" id="PR00701">
    <property type="entry name" value="60KDINNERMP"/>
</dbReference>
<keyword evidence="7 13" id="KW-0653">Protein transport</keyword>
<dbReference type="NCBIfam" id="TIGR03593">
    <property type="entry name" value="yidC_nterm"/>
    <property type="match status" value="1"/>
</dbReference>
<dbReference type="InterPro" id="IPR028053">
    <property type="entry name" value="Membr_insert_YidC_N"/>
</dbReference>
<evidence type="ECO:0000256" key="1">
    <source>
        <dbReference type="ARBA" id="ARBA00004429"/>
    </source>
</evidence>
<dbReference type="PANTHER" id="PTHR12428">
    <property type="entry name" value="OXA1"/>
    <property type="match status" value="1"/>
</dbReference>
<dbReference type="GO" id="GO:0015031">
    <property type="term" value="P:protein transport"/>
    <property type="evidence" value="ECO:0007669"/>
    <property type="project" value="UniProtKB-KW"/>
</dbReference>
<dbReference type="KEGG" id="hyf:DTO96_100416"/>
<evidence type="ECO:0000256" key="2">
    <source>
        <dbReference type="ARBA" id="ARBA00010527"/>
    </source>
</evidence>
<evidence type="ECO:0000259" key="14">
    <source>
        <dbReference type="Pfam" id="PF02096"/>
    </source>
</evidence>
<name>A0A345D8L8_9BURK</name>
<feature type="transmembrane region" description="Helical" evidence="13">
    <location>
        <begin position="425"/>
        <end position="446"/>
    </location>
</feature>
<feature type="transmembrane region" description="Helical" evidence="13">
    <location>
        <begin position="466"/>
        <end position="483"/>
    </location>
</feature>
<keyword evidence="6 13" id="KW-0812">Transmembrane</keyword>
<comment type="subunit">
    <text evidence="13">Interacts with the Sec translocase complex via SecD. Specifically interacts with transmembrane segments of nascent integral membrane proteins during membrane integration.</text>
</comment>
<organism evidence="16 17">
    <name type="scientific">Ephemeroptericola cinctiostellae</name>
    <dbReference type="NCBI Taxonomy" id="2268024"/>
    <lineage>
        <taxon>Bacteria</taxon>
        <taxon>Pseudomonadati</taxon>
        <taxon>Pseudomonadota</taxon>
        <taxon>Betaproteobacteria</taxon>
        <taxon>Burkholderiales</taxon>
        <taxon>Burkholderiaceae</taxon>
        <taxon>Ephemeroptericola</taxon>
    </lineage>
</organism>